<proteinExistence type="predicted"/>
<evidence type="ECO:0000313" key="2">
    <source>
        <dbReference type="EMBL" id="CAF5183286.1"/>
    </source>
</evidence>
<organism evidence="2 3">
    <name type="scientific">Rotaria magnacalcarata</name>
    <dbReference type="NCBI Taxonomy" id="392030"/>
    <lineage>
        <taxon>Eukaryota</taxon>
        <taxon>Metazoa</taxon>
        <taxon>Spiralia</taxon>
        <taxon>Gnathifera</taxon>
        <taxon>Rotifera</taxon>
        <taxon>Eurotatoria</taxon>
        <taxon>Bdelloidea</taxon>
        <taxon>Philodinida</taxon>
        <taxon>Philodinidae</taxon>
        <taxon>Rotaria</taxon>
    </lineage>
</organism>
<dbReference type="Proteomes" id="UP000681720">
    <property type="component" value="Unassembled WGS sequence"/>
</dbReference>
<dbReference type="EMBL" id="CAJOBH010140086">
    <property type="protein sequence ID" value="CAF4800910.1"/>
    <property type="molecule type" value="Genomic_DNA"/>
</dbReference>
<name>A0A8S3HJP9_9BILA</name>
<feature type="non-terminal residue" evidence="2">
    <location>
        <position position="1"/>
    </location>
</feature>
<sequence length="103" mass="12096">YFTIEMALPPYAANNKYVINDARSDIKWRHGRPNYSKTIALYIQEKLAKHTPDSMEEIVENIVKNWEVGKNNAIENISELEPSELKLNVQHDLRKRLLLSRFL</sequence>
<gene>
    <name evidence="1" type="ORF">BYL167_LOCUS48140</name>
    <name evidence="2" type="ORF">GIL414_LOCUS70071</name>
</gene>
<evidence type="ECO:0000313" key="1">
    <source>
        <dbReference type="EMBL" id="CAF4800910.1"/>
    </source>
</evidence>
<dbReference type="InterPro" id="IPR053218">
    <property type="entry name" value="Pathogen-related_defense"/>
</dbReference>
<reference evidence="2" key="1">
    <citation type="submission" date="2021-02" db="EMBL/GenBank/DDBJ databases">
        <authorList>
            <person name="Nowell W R."/>
        </authorList>
    </citation>
    <scope>NUCLEOTIDE SEQUENCE</scope>
</reference>
<protein>
    <submittedName>
        <fullName evidence="2">Uncharacterized protein</fullName>
    </submittedName>
</protein>
<dbReference type="EMBL" id="CAJOBJ010331441">
    <property type="protein sequence ID" value="CAF5183286.1"/>
    <property type="molecule type" value="Genomic_DNA"/>
</dbReference>
<evidence type="ECO:0000313" key="3">
    <source>
        <dbReference type="Proteomes" id="UP000681720"/>
    </source>
</evidence>
<dbReference type="Proteomes" id="UP000681967">
    <property type="component" value="Unassembled WGS sequence"/>
</dbReference>
<dbReference type="PANTHER" id="PTHR31723:SF10">
    <property type="entry name" value="PATHOGEN-RELATED PROTEIN"/>
    <property type="match status" value="1"/>
</dbReference>
<dbReference type="PANTHER" id="PTHR31723">
    <property type="entry name" value="PATHOGENESIS-RELATED FAMILY PROTEIN"/>
    <property type="match status" value="1"/>
</dbReference>
<comment type="caution">
    <text evidence="2">The sequence shown here is derived from an EMBL/GenBank/DDBJ whole genome shotgun (WGS) entry which is preliminary data.</text>
</comment>
<dbReference type="AlphaFoldDB" id="A0A8S3HJP9"/>
<accession>A0A8S3HJP9</accession>